<accession>A0A7J6LLK0</accession>
<name>A0A7J6LLK0_PERCH</name>
<evidence type="ECO:0000313" key="4">
    <source>
        <dbReference type="Proteomes" id="UP000591131"/>
    </source>
</evidence>
<dbReference type="GO" id="GO:0004519">
    <property type="term" value="F:endonuclease activity"/>
    <property type="evidence" value="ECO:0007669"/>
    <property type="project" value="UniProtKB-KW"/>
</dbReference>
<protein>
    <submittedName>
        <fullName evidence="3">Endonuclease Exonuclease phosphatase protein</fullName>
    </submittedName>
</protein>
<keyword evidence="4" id="KW-1185">Reference proteome</keyword>
<gene>
    <name evidence="3" type="primary">SYNJ2</name>
    <name evidence="3" type="ORF">FOL47_007270</name>
</gene>
<feature type="domain" description="Inositol polyphosphate-related phosphatase" evidence="2">
    <location>
        <begin position="245"/>
        <end position="494"/>
    </location>
</feature>
<proteinExistence type="predicted"/>
<dbReference type="SMART" id="SM00128">
    <property type="entry name" value="IPPc"/>
    <property type="match status" value="1"/>
</dbReference>
<keyword evidence="3" id="KW-0378">Hydrolase</keyword>
<sequence length="494" mass="54986">MQPCPDYVDGSSMEPLTSPISPSAPQVVSDEEDISATSETLSDDRELYLKPLAESEVQRDERLLGATIAEVKSSDTKTYSRSGLLLVCSRSRPEEAALLVYDFEQASVVTGPEVSKCIPITRNVSVTYDASGLYVYWSSRGRREAKEDWLEIYPYASSVDASPFKTALLQAQSVAEKAKVSYTGPKYSFRFDWLWRYGEPICLSSGGDRPDDGDVDIDFNELGGVSSRASEELMARTATTKKPGKDLKILMLTWNVAAQKVPSEVPGALVPPEDTQVVFISLQETIELKPVNVLWKDNHNTYRWLDIWESALPGYRLVSYVELVGILLACFVRKDIHKYVDYVSQDVCKTGTYGYTGNKGAAGMRIVLGDTSLVAVAVHLSAGEGGAEMRRRQYYRIIDNLRLNSMHCFESTAMFAFGDWNARSEVAFDESTDELICRSQSTPSSTLWEPPLSFKPTYKKVVGTGGKEYSPKRVPSWCDRILCRGKGLVDAHYE</sequence>
<feature type="compositionally biased region" description="Polar residues" evidence="1">
    <location>
        <begin position="14"/>
        <end position="26"/>
    </location>
</feature>
<keyword evidence="3" id="KW-0269">Exonuclease</keyword>
<keyword evidence="3" id="KW-0540">Nuclease</keyword>
<reference evidence="3 4" key="1">
    <citation type="submission" date="2020-04" db="EMBL/GenBank/DDBJ databases">
        <title>Perkinsus chesapeaki whole genome sequence.</title>
        <authorList>
            <person name="Bogema D.R."/>
        </authorList>
    </citation>
    <scope>NUCLEOTIDE SEQUENCE [LARGE SCALE GENOMIC DNA]</scope>
    <source>
        <strain evidence="3">ATCC PRA-425</strain>
    </source>
</reference>
<dbReference type="Pfam" id="PF22669">
    <property type="entry name" value="Exo_endo_phos2"/>
    <property type="match status" value="1"/>
</dbReference>
<dbReference type="Gene3D" id="3.60.10.10">
    <property type="entry name" value="Endonuclease/exonuclease/phosphatase"/>
    <property type="match status" value="1"/>
</dbReference>
<dbReference type="InterPro" id="IPR000300">
    <property type="entry name" value="IPPc"/>
</dbReference>
<feature type="region of interest" description="Disordered" evidence="1">
    <location>
        <begin position="1"/>
        <end position="41"/>
    </location>
</feature>
<dbReference type="PANTHER" id="PTHR11200">
    <property type="entry name" value="INOSITOL 5-PHOSPHATASE"/>
    <property type="match status" value="1"/>
</dbReference>
<dbReference type="GO" id="GO:0004439">
    <property type="term" value="F:phosphatidylinositol-4,5-bisphosphate 5-phosphatase activity"/>
    <property type="evidence" value="ECO:0007669"/>
    <property type="project" value="TreeGrafter"/>
</dbReference>
<dbReference type="SUPFAM" id="SSF56219">
    <property type="entry name" value="DNase I-like"/>
    <property type="match status" value="1"/>
</dbReference>
<dbReference type="EMBL" id="JAAPAO010000424">
    <property type="protein sequence ID" value="KAF4660162.1"/>
    <property type="molecule type" value="Genomic_DNA"/>
</dbReference>
<dbReference type="AlphaFoldDB" id="A0A7J6LLK0"/>
<keyword evidence="3" id="KW-0255">Endonuclease</keyword>
<dbReference type="InterPro" id="IPR046985">
    <property type="entry name" value="IP5"/>
</dbReference>
<dbReference type="GO" id="GO:0046856">
    <property type="term" value="P:phosphatidylinositol dephosphorylation"/>
    <property type="evidence" value="ECO:0007669"/>
    <property type="project" value="InterPro"/>
</dbReference>
<comment type="caution">
    <text evidence="3">The sequence shown here is derived from an EMBL/GenBank/DDBJ whole genome shotgun (WGS) entry which is preliminary data.</text>
</comment>
<dbReference type="GO" id="GO:0004527">
    <property type="term" value="F:exonuclease activity"/>
    <property type="evidence" value="ECO:0007669"/>
    <property type="project" value="UniProtKB-KW"/>
</dbReference>
<organism evidence="3 4">
    <name type="scientific">Perkinsus chesapeaki</name>
    <name type="common">Clam parasite</name>
    <name type="synonym">Perkinsus andrewsi</name>
    <dbReference type="NCBI Taxonomy" id="330153"/>
    <lineage>
        <taxon>Eukaryota</taxon>
        <taxon>Sar</taxon>
        <taxon>Alveolata</taxon>
        <taxon>Perkinsozoa</taxon>
        <taxon>Perkinsea</taxon>
        <taxon>Perkinsida</taxon>
        <taxon>Perkinsidae</taxon>
        <taxon>Perkinsus</taxon>
    </lineage>
</organism>
<dbReference type="OrthoDB" id="410499at2759"/>
<evidence type="ECO:0000259" key="2">
    <source>
        <dbReference type="SMART" id="SM00128"/>
    </source>
</evidence>
<evidence type="ECO:0000256" key="1">
    <source>
        <dbReference type="SAM" id="MobiDB-lite"/>
    </source>
</evidence>
<evidence type="ECO:0000313" key="3">
    <source>
        <dbReference type="EMBL" id="KAF4660162.1"/>
    </source>
</evidence>
<dbReference type="InterPro" id="IPR036691">
    <property type="entry name" value="Endo/exonu/phosph_ase_sf"/>
</dbReference>
<dbReference type="Proteomes" id="UP000591131">
    <property type="component" value="Unassembled WGS sequence"/>
</dbReference>